<organism evidence="17 18">
    <name type="scientific">Paenibacillus vulneris</name>
    <dbReference type="NCBI Taxonomy" id="1133364"/>
    <lineage>
        <taxon>Bacteria</taxon>
        <taxon>Bacillati</taxon>
        <taxon>Bacillota</taxon>
        <taxon>Bacilli</taxon>
        <taxon>Bacillales</taxon>
        <taxon>Paenibacillaceae</taxon>
        <taxon>Paenibacillus</taxon>
    </lineage>
</organism>
<evidence type="ECO:0000256" key="6">
    <source>
        <dbReference type="ARBA" id="ARBA00022692"/>
    </source>
</evidence>
<evidence type="ECO:0000256" key="8">
    <source>
        <dbReference type="ARBA" id="ARBA00022777"/>
    </source>
</evidence>
<evidence type="ECO:0000256" key="10">
    <source>
        <dbReference type="ARBA" id="ARBA00022989"/>
    </source>
</evidence>
<feature type="coiled-coil region" evidence="13">
    <location>
        <begin position="369"/>
        <end position="408"/>
    </location>
</feature>
<evidence type="ECO:0000256" key="7">
    <source>
        <dbReference type="ARBA" id="ARBA00022741"/>
    </source>
</evidence>
<dbReference type="PRINTS" id="PR00344">
    <property type="entry name" value="BCTRLSENSOR"/>
</dbReference>
<dbReference type="GO" id="GO:0004673">
    <property type="term" value="F:protein histidine kinase activity"/>
    <property type="evidence" value="ECO:0007669"/>
    <property type="project" value="UniProtKB-EC"/>
</dbReference>
<dbReference type="SMART" id="SM00387">
    <property type="entry name" value="HATPase_c"/>
    <property type="match status" value="1"/>
</dbReference>
<keyword evidence="9" id="KW-0067">ATP-binding</keyword>
<proteinExistence type="predicted"/>
<dbReference type="SUPFAM" id="SSF55874">
    <property type="entry name" value="ATPase domain of HSP90 chaperone/DNA topoisomerase II/histidine kinase"/>
    <property type="match status" value="1"/>
</dbReference>
<dbReference type="InterPro" id="IPR033479">
    <property type="entry name" value="dCache_1"/>
</dbReference>
<keyword evidence="4" id="KW-1003">Cell membrane</keyword>
<gene>
    <name evidence="17" type="ORF">ACFQ4B_16330</name>
</gene>
<dbReference type="InterPro" id="IPR036890">
    <property type="entry name" value="HATPase_C_sf"/>
</dbReference>
<comment type="subcellular location">
    <subcellularLocation>
        <location evidence="2">Cell membrane</location>
        <topology evidence="2">Multi-pass membrane protein</topology>
    </subcellularLocation>
</comment>
<comment type="caution">
    <text evidence="17">The sequence shown here is derived from an EMBL/GenBank/DDBJ whole genome shotgun (WGS) entry which is preliminary data.</text>
</comment>
<keyword evidence="18" id="KW-1185">Reference proteome</keyword>
<feature type="region of interest" description="Disordered" evidence="14">
    <location>
        <begin position="591"/>
        <end position="619"/>
    </location>
</feature>
<evidence type="ECO:0000256" key="11">
    <source>
        <dbReference type="ARBA" id="ARBA00023012"/>
    </source>
</evidence>
<dbReference type="InterPro" id="IPR003594">
    <property type="entry name" value="HATPase_dom"/>
</dbReference>
<feature type="transmembrane region" description="Helical" evidence="15">
    <location>
        <begin position="21"/>
        <end position="44"/>
    </location>
</feature>
<dbReference type="RefSeq" id="WP_345585798.1">
    <property type="nucleotide sequence ID" value="NZ_BAABJG010000003.1"/>
</dbReference>
<dbReference type="EMBL" id="JBHTLU010000019">
    <property type="protein sequence ID" value="MFD1221686.1"/>
    <property type="molecule type" value="Genomic_DNA"/>
</dbReference>
<evidence type="ECO:0000259" key="16">
    <source>
        <dbReference type="PROSITE" id="PS50109"/>
    </source>
</evidence>
<evidence type="ECO:0000256" key="5">
    <source>
        <dbReference type="ARBA" id="ARBA00022679"/>
    </source>
</evidence>
<keyword evidence="11" id="KW-0902">Two-component regulatory system</keyword>
<feature type="transmembrane region" description="Helical" evidence="15">
    <location>
        <begin position="312"/>
        <end position="337"/>
    </location>
</feature>
<accession>A0ABW3UPA1</accession>
<dbReference type="InterPro" id="IPR050640">
    <property type="entry name" value="Bact_2-comp_sensor_kinase"/>
</dbReference>
<keyword evidence="12 15" id="KW-0472">Membrane</keyword>
<name>A0ABW3UPA1_9BACL</name>
<comment type="catalytic activity">
    <reaction evidence="1">
        <text>ATP + protein L-histidine = ADP + protein N-phospho-L-histidine.</text>
        <dbReference type="EC" id="2.7.13.3"/>
    </reaction>
</comment>
<evidence type="ECO:0000313" key="17">
    <source>
        <dbReference type="EMBL" id="MFD1221686.1"/>
    </source>
</evidence>
<evidence type="ECO:0000256" key="13">
    <source>
        <dbReference type="SAM" id="Coils"/>
    </source>
</evidence>
<evidence type="ECO:0000256" key="2">
    <source>
        <dbReference type="ARBA" id="ARBA00004651"/>
    </source>
</evidence>
<keyword evidence="7" id="KW-0547">Nucleotide-binding</keyword>
<dbReference type="CDD" id="cd12912">
    <property type="entry name" value="PDC2_MCP_like"/>
    <property type="match status" value="1"/>
</dbReference>
<dbReference type="PANTHER" id="PTHR34220">
    <property type="entry name" value="SENSOR HISTIDINE KINASE YPDA"/>
    <property type="match status" value="1"/>
</dbReference>
<dbReference type="InterPro" id="IPR005467">
    <property type="entry name" value="His_kinase_dom"/>
</dbReference>
<evidence type="ECO:0000256" key="1">
    <source>
        <dbReference type="ARBA" id="ARBA00000085"/>
    </source>
</evidence>
<evidence type="ECO:0000313" key="18">
    <source>
        <dbReference type="Proteomes" id="UP001597180"/>
    </source>
</evidence>
<dbReference type="Proteomes" id="UP001597180">
    <property type="component" value="Unassembled WGS sequence"/>
</dbReference>
<keyword evidence="8 17" id="KW-0418">Kinase</keyword>
<sequence>MRRFLSRSWRYVLMLTKSVVAARRWLIAYVVLILLPASVLLYWYTQKSSQILDEEVTQTMLQTLKQAEINLNSRFDSIRDTSNAILMNPKLHTYLRESSSYAAQLDAMKELGYLIDNAQANPAVLRVRLFVDSSKYFSNERVNFFPWDSLLNRSWYPEVANAGGRMIWTGAYEETYIDKGDIYVVSNARVLRDPDRYDAFSGVLVIDVTVKTLEDILSTIQLNNQQHVYMLAPDGTIVLDKDRSLLGTRLKSDGVVQAMAGNGEGVSPIVRDKDQSYVVFTTIRSTGWKLVVEVPKAEISSRAVALNQVSGIVTLLGATLLFLLLVFILMALVVRGLNNRMQTVIRMIKREGIERLDERSGAADGGGDLNLLEKSVDNLIHKVHDLMEETFRSRVQEREAQLRALQAQINPHFFYNMLDTINWIAIGHKAPEISQMIGGLARYFRLSLNKGQDVVSVTDELELAKVYLELQQSRFPRSFVFHIQVEDLLELYVMPKLTLQPIVENALLHGIRESERESGEIIIRARMEGEDLVLSVQDDGIGMAPELANRLLMEPRPDMRADGTGSSYGLYNVNERIKLFAGEEYGLTVQSEPGAGTTVTVRSKGVRQDKQGPAASARP</sequence>
<dbReference type="Pfam" id="PF02518">
    <property type="entry name" value="HATPase_c"/>
    <property type="match status" value="1"/>
</dbReference>
<evidence type="ECO:0000256" key="3">
    <source>
        <dbReference type="ARBA" id="ARBA00012438"/>
    </source>
</evidence>
<reference evidence="18" key="1">
    <citation type="journal article" date="2019" name="Int. J. Syst. Evol. Microbiol.">
        <title>The Global Catalogue of Microorganisms (GCM) 10K type strain sequencing project: providing services to taxonomists for standard genome sequencing and annotation.</title>
        <authorList>
            <consortium name="The Broad Institute Genomics Platform"/>
            <consortium name="The Broad Institute Genome Sequencing Center for Infectious Disease"/>
            <person name="Wu L."/>
            <person name="Ma J."/>
        </authorList>
    </citation>
    <scope>NUCLEOTIDE SEQUENCE [LARGE SCALE GENOMIC DNA]</scope>
    <source>
        <strain evidence="18">CCUG 53270</strain>
    </source>
</reference>
<feature type="domain" description="Histidine kinase" evidence="16">
    <location>
        <begin position="499"/>
        <end position="607"/>
    </location>
</feature>
<evidence type="ECO:0000256" key="4">
    <source>
        <dbReference type="ARBA" id="ARBA00022475"/>
    </source>
</evidence>
<dbReference type="InterPro" id="IPR004358">
    <property type="entry name" value="Sig_transdc_His_kin-like_C"/>
</dbReference>
<dbReference type="EC" id="2.7.13.3" evidence="3"/>
<evidence type="ECO:0000256" key="14">
    <source>
        <dbReference type="SAM" id="MobiDB-lite"/>
    </source>
</evidence>
<dbReference type="InterPro" id="IPR010559">
    <property type="entry name" value="Sig_transdc_His_kin_internal"/>
</dbReference>
<dbReference type="Pfam" id="PF02743">
    <property type="entry name" value="dCache_1"/>
    <property type="match status" value="1"/>
</dbReference>
<dbReference type="Gene3D" id="3.30.450.20">
    <property type="entry name" value="PAS domain"/>
    <property type="match status" value="1"/>
</dbReference>
<dbReference type="Gene3D" id="3.30.565.10">
    <property type="entry name" value="Histidine kinase-like ATPase, C-terminal domain"/>
    <property type="match status" value="1"/>
</dbReference>
<keyword evidence="6 15" id="KW-0812">Transmembrane</keyword>
<keyword evidence="10 15" id="KW-1133">Transmembrane helix</keyword>
<evidence type="ECO:0000256" key="15">
    <source>
        <dbReference type="SAM" id="Phobius"/>
    </source>
</evidence>
<protein>
    <recommendedName>
        <fullName evidence="3">histidine kinase</fullName>
        <ecNumber evidence="3">2.7.13.3</ecNumber>
    </recommendedName>
</protein>
<evidence type="ECO:0000256" key="12">
    <source>
        <dbReference type="ARBA" id="ARBA00023136"/>
    </source>
</evidence>
<evidence type="ECO:0000256" key="9">
    <source>
        <dbReference type="ARBA" id="ARBA00022840"/>
    </source>
</evidence>
<keyword evidence="13" id="KW-0175">Coiled coil</keyword>
<dbReference type="Pfam" id="PF06580">
    <property type="entry name" value="His_kinase"/>
    <property type="match status" value="1"/>
</dbReference>
<dbReference type="PANTHER" id="PTHR34220:SF7">
    <property type="entry name" value="SENSOR HISTIDINE KINASE YPDA"/>
    <property type="match status" value="1"/>
</dbReference>
<keyword evidence="5 17" id="KW-0808">Transferase</keyword>
<dbReference type="PROSITE" id="PS50109">
    <property type="entry name" value="HIS_KIN"/>
    <property type="match status" value="1"/>
</dbReference>